<evidence type="ECO:0000313" key="4">
    <source>
        <dbReference type="Proteomes" id="UP000198287"/>
    </source>
</evidence>
<dbReference type="PANTHER" id="PTHR23324:SF83">
    <property type="entry name" value="SEC14-LIKE PROTEIN 2"/>
    <property type="match status" value="1"/>
</dbReference>
<name>A0A226DBM5_FOLCA</name>
<protein>
    <recommendedName>
        <fullName evidence="2">CRAL-TRIO domain-containing protein</fullName>
    </recommendedName>
</protein>
<dbReference type="InterPro" id="IPR036865">
    <property type="entry name" value="CRAL-TRIO_dom_sf"/>
</dbReference>
<dbReference type="PROSITE" id="PS50191">
    <property type="entry name" value="CRAL_TRIO"/>
    <property type="match status" value="1"/>
</dbReference>
<dbReference type="OMA" id="PEWITSE"/>
<dbReference type="InterPro" id="IPR036273">
    <property type="entry name" value="CRAL/TRIO_N_dom_sf"/>
</dbReference>
<dbReference type="SMART" id="SM01100">
    <property type="entry name" value="CRAL_TRIO_N"/>
    <property type="match status" value="1"/>
</dbReference>
<dbReference type="AlphaFoldDB" id="A0A226DBM5"/>
<feature type="domain" description="CRAL-TRIO" evidence="2">
    <location>
        <begin position="94"/>
        <end position="278"/>
    </location>
</feature>
<evidence type="ECO:0000256" key="1">
    <source>
        <dbReference type="SAM" id="MobiDB-lite"/>
    </source>
</evidence>
<dbReference type="SUPFAM" id="SSF52087">
    <property type="entry name" value="CRAL/TRIO domain"/>
    <property type="match status" value="1"/>
</dbReference>
<dbReference type="Proteomes" id="UP000198287">
    <property type="component" value="Unassembled WGS sequence"/>
</dbReference>
<dbReference type="SMART" id="SM00516">
    <property type="entry name" value="SEC14"/>
    <property type="match status" value="1"/>
</dbReference>
<dbReference type="OrthoDB" id="1434354at2759"/>
<dbReference type="InterPro" id="IPR051064">
    <property type="entry name" value="SEC14/CRAL-TRIO_domain"/>
</dbReference>
<dbReference type="EMBL" id="LNIX01000025">
    <property type="protein sequence ID" value="OXA42573.1"/>
    <property type="molecule type" value="Genomic_DNA"/>
</dbReference>
<dbReference type="InterPro" id="IPR011074">
    <property type="entry name" value="CRAL/TRIO_N_dom"/>
</dbReference>
<proteinExistence type="predicted"/>
<dbReference type="GO" id="GO:0005737">
    <property type="term" value="C:cytoplasm"/>
    <property type="evidence" value="ECO:0007669"/>
    <property type="project" value="TreeGrafter"/>
</dbReference>
<dbReference type="PANTHER" id="PTHR23324">
    <property type="entry name" value="SEC14 RELATED PROTEIN"/>
    <property type="match status" value="1"/>
</dbReference>
<feature type="region of interest" description="Disordered" evidence="1">
    <location>
        <begin position="1"/>
        <end position="29"/>
    </location>
</feature>
<dbReference type="CDD" id="cd00170">
    <property type="entry name" value="SEC14"/>
    <property type="match status" value="1"/>
</dbReference>
<keyword evidence="4" id="KW-1185">Reference proteome</keyword>
<gene>
    <name evidence="3" type="ORF">Fcan01_22665</name>
</gene>
<evidence type="ECO:0000313" key="3">
    <source>
        <dbReference type="EMBL" id="OXA42573.1"/>
    </source>
</evidence>
<dbReference type="SUPFAM" id="SSF46938">
    <property type="entry name" value="CRAL/TRIO N-terminal domain"/>
    <property type="match status" value="1"/>
</dbReference>
<comment type="caution">
    <text evidence="3">The sequence shown here is derived from an EMBL/GenBank/DDBJ whole genome shotgun (WGS) entry which is preliminary data.</text>
</comment>
<dbReference type="InterPro" id="IPR001251">
    <property type="entry name" value="CRAL-TRIO_dom"/>
</dbReference>
<sequence length="281" mass="32506">MAPSQDPVSTSGTGEATSSMAGGSPPTEKEWELIHKFRSRVEDVLDTDDKRSAHFLLRWIRARDENLDKAEAMLRNSMKWRKENDMDSVLNKPLDPFIKDTYPYYTEGHDYEGHPVREVHSGAWDMRKAIDAGKETEFQDFVNHFFESIMVAIRESGNLKGDGGGSSDWPHTQFIYICDWEDYSYAQLINLKAVQALLKFASQYEAHYPEILYKVYFVNCPAIMPLFLKLLKPLLAPKTYSKIHIYGTNREEWEPILRGMMDPDKLWTRLGGNRVVPRTKF</sequence>
<feature type="compositionally biased region" description="Polar residues" evidence="1">
    <location>
        <begin position="1"/>
        <end position="21"/>
    </location>
</feature>
<organism evidence="3 4">
    <name type="scientific">Folsomia candida</name>
    <name type="common">Springtail</name>
    <dbReference type="NCBI Taxonomy" id="158441"/>
    <lineage>
        <taxon>Eukaryota</taxon>
        <taxon>Metazoa</taxon>
        <taxon>Ecdysozoa</taxon>
        <taxon>Arthropoda</taxon>
        <taxon>Hexapoda</taxon>
        <taxon>Collembola</taxon>
        <taxon>Entomobryomorpha</taxon>
        <taxon>Isotomoidea</taxon>
        <taxon>Isotomidae</taxon>
        <taxon>Proisotominae</taxon>
        <taxon>Folsomia</taxon>
    </lineage>
</organism>
<accession>A0A226DBM5</accession>
<reference evidence="3 4" key="1">
    <citation type="submission" date="2015-12" db="EMBL/GenBank/DDBJ databases">
        <title>The genome of Folsomia candida.</title>
        <authorList>
            <person name="Faddeeva A."/>
            <person name="Derks M.F."/>
            <person name="Anvar Y."/>
            <person name="Smit S."/>
            <person name="Van Straalen N."/>
            <person name="Roelofs D."/>
        </authorList>
    </citation>
    <scope>NUCLEOTIDE SEQUENCE [LARGE SCALE GENOMIC DNA]</scope>
    <source>
        <strain evidence="3 4">VU population</strain>
        <tissue evidence="3">Whole body</tissue>
    </source>
</reference>
<evidence type="ECO:0000259" key="2">
    <source>
        <dbReference type="PROSITE" id="PS50191"/>
    </source>
</evidence>
<dbReference type="Gene3D" id="3.40.525.10">
    <property type="entry name" value="CRAL-TRIO lipid binding domain"/>
    <property type="match status" value="1"/>
</dbReference>
<dbReference type="Pfam" id="PF00650">
    <property type="entry name" value="CRAL_TRIO"/>
    <property type="match status" value="1"/>
</dbReference>